<name>A0A4U8V0R6_STECR</name>
<dbReference type="InterPro" id="IPR026193">
    <property type="entry name" value="NDUFV3"/>
</dbReference>
<reference evidence="1 2" key="1">
    <citation type="journal article" date="2015" name="Genome Biol.">
        <title>Comparative genomics of Steinernema reveals deeply conserved gene regulatory networks.</title>
        <authorList>
            <person name="Dillman A.R."/>
            <person name="Macchietto M."/>
            <person name="Porter C.F."/>
            <person name="Rogers A."/>
            <person name="Williams B."/>
            <person name="Antoshechkin I."/>
            <person name="Lee M.M."/>
            <person name="Goodwin Z."/>
            <person name="Lu X."/>
            <person name="Lewis E.E."/>
            <person name="Goodrich-Blair H."/>
            <person name="Stock S.P."/>
            <person name="Adams B.J."/>
            <person name="Sternberg P.W."/>
            <person name="Mortazavi A."/>
        </authorList>
    </citation>
    <scope>NUCLEOTIDE SEQUENCE [LARGE SCALE GENOMIC DNA]</scope>
    <source>
        <strain evidence="1 2">ALL</strain>
    </source>
</reference>
<dbReference type="Proteomes" id="UP000298663">
    <property type="component" value="Unassembled WGS sequence"/>
</dbReference>
<keyword evidence="2" id="KW-1185">Reference proteome</keyword>
<proteinExistence type="predicted"/>
<dbReference type="STRING" id="34508.A0A4U8V0R6"/>
<comment type="caution">
    <text evidence="1">The sequence shown here is derived from an EMBL/GenBank/DDBJ whole genome shotgun (WGS) entry which is preliminary data.</text>
</comment>
<organism evidence="1 2">
    <name type="scientific">Steinernema carpocapsae</name>
    <name type="common">Entomopathogenic nematode</name>
    <dbReference type="NCBI Taxonomy" id="34508"/>
    <lineage>
        <taxon>Eukaryota</taxon>
        <taxon>Metazoa</taxon>
        <taxon>Ecdysozoa</taxon>
        <taxon>Nematoda</taxon>
        <taxon>Chromadorea</taxon>
        <taxon>Rhabditida</taxon>
        <taxon>Tylenchina</taxon>
        <taxon>Panagrolaimomorpha</taxon>
        <taxon>Strongyloidoidea</taxon>
        <taxon>Steinernematidae</taxon>
        <taxon>Steinernema</taxon>
    </lineage>
</organism>
<reference evidence="1 2" key="2">
    <citation type="journal article" date="2019" name="G3 (Bethesda)">
        <title>Hybrid Assembly of the Genome of the Entomopathogenic Nematode Steinernema carpocapsae Identifies the X-Chromosome.</title>
        <authorList>
            <person name="Serra L."/>
            <person name="Macchietto M."/>
            <person name="Macias-Munoz A."/>
            <person name="McGill C.J."/>
            <person name="Rodriguez I.M."/>
            <person name="Rodriguez B."/>
            <person name="Murad R."/>
            <person name="Mortazavi A."/>
        </authorList>
    </citation>
    <scope>NUCLEOTIDE SEQUENCE [LARGE SCALE GENOMIC DNA]</scope>
    <source>
        <strain evidence="1 2">ALL</strain>
    </source>
</reference>
<protein>
    <submittedName>
        <fullName evidence="1">Uncharacterized protein</fullName>
    </submittedName>
</protein>
<dbReference type="AlphaFoldDB" id="A0A4U8V0R6"/>
<evidence type="ECO:0000313" key="1">
    <source>
        <dbReference type="EMBL" id="TMS39372.1"/>
    </source>
</evidence>
<dbReference type="EMBL" id="AZBU02000001">
    <property type="protein sequence ID" value="TMS39372.1"/>
    <property type="molecule type" value="Genomic_DNA"/>
</dbReference>
<dbReference type="Pfam" id="PF15880">
    <property type="entry name" value="NDUFV3"/>
    <property type="match status" value="1"/>
</dbReference>
<gene>
    <name evidence="1" type="ORF">L596_005907</name>
</gene>
<sequence>MLVRVLSRQPAVFRRLFSAAPPSSSGIEHAEEFKKIGARHKMEPSAYKCSEYLNFRTYSYYDTEVAMAKSRVVQPSNKKPDVLPSMKN</sequence>
<accession>A0A4U8V0R6</accession>
<evidence type="ECO:0000313" key="2">
    <source>
        <dbReference type="Proteomes" id="UP000298663"/>
    </source>
</evidence>
<dbReference type="OrthoDB" id="6161911at2759"/>
<dbReference type="GO" id="GO:0045271">
    <property type="term" value="C:respiratory chain complex I"/>
    <property type="evidence" value="ECO:0007669"/>
    <property type="project" value="InterPro"/>
</dbReference>
<dbReference type="GO" id="GO:0005739">
    <property type="term" value="C:mitochondrion"/>
    <property type="evidence" value="ECO:0007669"/>
    <property type="project" value="InterPro"/>
</dbReference>